<dbReference type="InterPro" id="IPR050713">
    <property type="entry name" value="RTP_Phos/Ushers"/>
</dbReference>
<name>A0A6N3BP61_9FIRM</name>
<dbReference type="Pfam" id="PF00041">
    <property type="entry name" value="fn3"/>
    <property type="match status" value="1"/>
</dbReference>
<evidence type="ECO:0000259" key="1">
    <source>
        <dbReference type="PROSITE" id="PS50853"/>
    </source>
</evidence>
<feature type="domain" description="Fibronectin type-III" evidence="1">
    <location>
        <begin position="368"/>
        <end position="460"/>
    </location>
</feature>
<dbReference type="InterPro" id="IPR013783">
    <property type="entry name" value="Ig-like_fold"/>
</dbReference>
<keyword evidence="2" id="KW-0378">Hydrolase</keyword>
<dbReference type="PANTHER" id="PTHR46957">
    <property type="entry name" value="CYTOKINE RECEPTOR"/>
    <property type="match status" value="1"/>
</dbReference>
<gene>
    <name evidence="2" type="primary">cbhB</name>
    <name evidence="2" type="ORF">IBLFYP30_01629</name>
</gene>
<dbReference type="SUPFAM" id="SSF49265">
    <property type="entry name" value="Fibronectin type III"/>
    <property type="match status" value="1"/>
</dbReference>
<dbReference type="GO" id="GO:0016020">
    <property type="term" value="C:membrane"/>
    <property type="evidence" value="ECO:0007669"/>
    <property type="project" value="UniProtKB-SubCell"/>
</dbReference>
<dbReference type="PANTHER" id="PTHR46957:SF3">
    <property type="entry name" value="CYTOKINE RECEPTOR"/>
    <property type="match status" value="1"/>
</dbReference>
<dbReference type="CDD" id="cd00063">
    <property type="entry name" value="FN3"/>
    <property type="match status" value="2"/>
</dbReference>
<dbReference type="Pfam" id="PF14478">
    <property type="entry name" value="DUF4430"/>
    <property type="match status" value="1"/>
</dbReference>
<sequence length="460" mass="51140">MRKKGGVFKKITSVLVALLMVLSTIAISPIKANAATPKGYITVSVERFTLGLGYLIEPVKVPFYSGDNGAKILTRLLDDYGLEYRNTGKVDDTSGLVGSTFYLSYIRDDESKKAQIPKYITDQIKKEKGDLYGRQDSDWLGEFDYTYMSGWMYSVNNVFPGYGAAQYKPKDGDVMRWQYTVWGYGTDLGAVSKWSGKGFCKVANKTKLTKEIAKVNSASNSSKLLANKDIKSAYDNANKVMKDMTISQSKVDSATKKLSTAVSNFNKPTPTPGKVEAVNGFKVASTTTSSVKLAWNKVSDCTGYKIYRYDTSSKKYKLIKTISNKNTLTYTDSKKLSATNYSYKIRAYKSGSKTQYSAYSDILKATTKPLTPKVTVKSTKTKKATISWKNTSSRNSGYEVYMATSKNGDYSLVKTTTAKTYTKTGLTKGKTYYFKVRAYKTVDGTKVYGNYSTVKYVKVK</sequence>
<dbReference type="PROSITE" id="PS50853">
    <property type="entry name" value="FN3"/>
    <property type="match status" value="1"/>
</dbReference>
<dbReference type="EC" id="3.2.1.91" evidence="2"/>
<dbReference type="InterPro" id="IPR003961">
    <property type="entry name" value="FN3_dom"/>
</dbReference>
<accession>A0A6N3BP61</accession>
<organism evidence="2">
    <name type="scientific">Intestinibacter bartlettii</name>
    <dbReference type="NCBI Taxonomy" id="261299"/>
    <lineage>
        <taxon>Bacteria</taxon>
        <taxon>Bacillati</taxon>
        <taxon>Bacillota</taxon>
        <taxon>Clostridia</taxon>
        <taxon>Peptostreptococcales</taxon>
        <taxon>Peptostreptococcaceae</taxon>
        <taxon>Intestinibacter</taxon>
    </lineage>
</organism>
<keyword evidence="2" id="KW-0326">Glycosidase</keyword>
<dbReference type="RefSeq" id="WP_156530823.1">
    <property type="nucleotide sequence ID" value="NZ_CACRUE010000026.1"/>
</dbReference>
<dbReference type="GO" id="GO:0016162">
    <property type="term" value="F:cellulose 1,4-beta-cellobiosidase activity"/>
    <property type="evidence" value="ECO:0007669"/>
    <property type="project" value="UniProtKB-EC"/>
</dbReference>
<dbReference type="AlphaFoldDB" id="A0A6N3BP61"/>
<dbReference type="InterPro" id="IPR036116">
    <property type="entry name" value="FN3_sf"/>
</dbReference>
<evidence type="ECO:0000313" key="2">
    <source>
        <dbReference type="EMBL" id="VYU05732.1"/>
    </source>
</evidence>
<dbReference type="EMBL" id="CACRUE010000026">
    <property type="protein sequence ID" value="VYU05732.1"/>
    <property type="molecule type" value="Genomic_DNA"/>
</dbReference>
<proteinExistence type="predicted"/>
<reference evidence="2" key="1">
    <citation type="submission" date="2019-11" db="EMBL/GenBank/DDBJ databases">
        <authorList>
            <person name="Feng L."/>
        </authorList>
    </citation>
    <scope>NUCLEOTIDE SEQUENCE</scope>
    <source>
        <strain evidence="2">IbartlettiiLFYP30</strain>
    </source>
</reference>
<dbReference type="Gene3D" id="2.60.40.10">
    <property type="entry name" value="Immunoglobulins"/>
    <property type="match status" value="2"/>
</dbReference>
<protein>
    <submittedName>
        <fullName evidence="2">Exoglucanase B</fullName>
        <ecNumber evidence="2">3.2.1.91</ecNumber>
    </submittedName>
</protein>
<dbReference type="SMART" id="SM00060">
    <property type="entry name" value="FN3"/>
    <property type="match status" value="2"/>
</dbReference>
<dbReference type="InterPro" id="IPR027954">
    <property type="entry name" value="Transcobalamin-like_C"/>
</dbReference>